<feature type="compositionally biased region" description="Basic residues" evidence="1">
    <location>
        <begin position="1"/>
        <end position="17"/>
    </location>
</feature>
<name>A0AA88A0F2_FICCA</name>
<evidence type="ECO:0000313" key="3">
    <source>
        <dbReference type="Proteomes" id="UP001187192"/>
    </source>
</evidence>
<dbReference type="EMBL" id="BTGU01000016">
    <property type="protein sequence ID" value="GMN43474.1"/>
    <property type="molecule type" value="Genomic_DNA"/>
</dbReference>
<comment type="caution">
    <text evidence="2">The sequence shown here is derived from an EMBL/GenBank/DDBJ whole genome shotgun (WGS) entry which is preliminary data.</text>
</comment>
<proteinExistence type="predicted"/>
<dbReference type="AlphaFoldDB" id="A0AA88A0F2"/>
<organism evidence="2 3">
    <name type="scientific">Ficus carica</name>
    <name type="common">Common fig</name>
    <dbReference type="NCBI Taxonomy" id="3494"/>
    <lineage>
        <taxon>Eukaryota</taxon>
        <taxon>Viridiplantae</taxon>
        <taxon>Streptophyta</taxon>
        <taxon>Embryophyta</taxon>
        <taxon>Tracheophyta</taxon>
        <taxon>Spermatophyta</taxon>
        <taxon>Magnoliopsida</taxon>
        <taxon>eudicotyledons</taxon>
        <taxon>Gunneridae</taxon>
        <taxon>Pentapetalae</taxon>
        <taxon>rosids</taxon>
        <taxon>fabids</taxon>
        <taxon>Rosales</taxon>
        <taxon>Moraceae</taxon>
        <taxon>Ficeae</taxon>
        <taxon>Ficus</taxon>
    </lineage>
</organism>
<feature type="compositionally biased region" description="Acidic residues" evidence="1">
    <location>
        <begin position="38"/>
        <end position="50"/>
    </location>
</feature>
<feature type="region of interest" description="Disordered" evidence="1">
    <location>
        <begin position="1"/>
        <end position="91"/>
    </location>
</feature>
<protein>
    <submittedName>
        <fullName evidence="2">Uncharacterized protein</fullName>
    </submittedName>
</protein>
<feature type="compositionally biased region" description="Basic residues" evidence="1">
    <location>
        <begin position="59"/>
        <end position="73"/>
    </location>
</feature>
<gene>
    <name evidence="2" type="ORF">TIFTF001_012687</name>
</gene>
<accession>A0AA88A0F2</accession>
<reference evidence="2" key="1">
    <citation type="submission" date="2023-07" db="EMBL/GenBank/DDBJ databases">
        <title>draft genome sequence of fig (Ficus carica).</title>
        <authorList>
            <person name="Takahashi T."/>
            <person name="Nishimura K."/>
        </authorList>
    </citation>
    <scope>NUCLEOTIDE SEQUENCE</scope>
</reference>
<dbReference type="Proteomes" id="UP001187192">
    <property type="component" value="Unassembled WGS sequence"/>
</dbReference>
<keyword evidence="3" id="KW-1185">Reference proteome</keyword>
<evidence type="ECO:0000256" key="1">
    <source>
        <dbReference type="SAM" id="MobiDB-lite"/>
    </source>
</evidence>
<sequence length="110" mass="12115">MTVRRRERSWLRSRSRPVRGTAMTTPPRGDGVEVGGNVEEEEEEEEEEILVGEKTTGKGGRRKRNLERGRRWRQAFGEAGSGSGEDGAEDEEAGVVAAGRVAAMVLVDFK</sequence>
<evidence type="ECO:0000313" key="2">
    <source>
        <dbReference type="EMBL" id="GMN43474.1"/>
    </source>
</evidence>